<dbReference type="EMBL" id="CP009268">
    <property type="protein sequence ID" value="AJA53481.1"/>
    <property type="molecule type" value="Genomic_DNA"/>
</dbReference>
<comment type="similarity">
    <text evidence="1">Belongs to the Gfo/Idh/MocA family.</text>
</comment>
<proteinExistence type="inferred from homology"/>
<dbReference type="InterPro" id="IPR050984">
    <property type="entry name" value="Gfo/Idh/MocA_domain"/>
</dbReference>
<dbReference type="PATRIC" id="fig|1262449.3.peg.2931"/>
<dbReference type="SUPFAM" id="SSF51735">
    <property type="entry name" value="NAD(P)-binding Rossmann-fold domains"/>
    <property type="match status" value="1"/>
</dbReference>
<dbReference type="Proteomes" id="UP000028042">
    <property type="component" value="Unassembled WGS sequence"/>
</dbReference>
<dbReference type="PANTHER" id="PTHR22604:SF105">
    <property type="entry name" value="TRANS-1,2-DIHYDROBENZENE-1,2-DIOL DEHYDROGENASE"/>
    <property type="match status" value="1"/>
</dbReference>
<evidence type="ECO:0000313" key="8">
    <source>
        <dbReference type="Proteomes" id="UP000030905"/>
    </source>
</evidence>
<evidence type="ECO:0000313" key="5">
    <source>
        <dbReference type="EMBL" id="AJA53481.1"/>
    </source>
</evidence>
<keyword evidence="8" id="KW-1185">Reference proteome</keyword>
<dbReference type="InterPro" id="IPR036291">
    <property type="entry name" value="NAD(P)-bd_dom_sf"/>
</dbReference>
<dbReference type="Proteomes" id="UP000030905">
    <property type="component" value="Chromosome"/>
</dbReference>
<dbReference type="SUPFAM" id="SSF55347">
    <property type="entry name" value="Glyceraldehyde-3-phosphate dehydrogenase-like, C-terminal domain"/>
    <property type="match status" value="1"/>
</dbReference>
<dbReference type="EMBL" id="JPGY02000001">
    <property type="protein sequence ID" value="KRU14494.1"/>
    <property type="molecule type" value="Genomic_DNA"/>
</dbReference>
<protein>
    <submittedName>
        <fullName evidence="6">Trans-1,2-dihydrobenzene-1,2-diol dehydrogenase</fullName>
        <ecNumber evidence="6">1.3.1.20</ecNumber>
    </submittedName>
</protein>
<dbReference type="Gene3D" id="3.30.360.10">
    <property type="entry name" value="Dihydrodipicolinate Reductase, domain 2"/>
    <property type="match status" value="1"/>
</dbReference>
<dbReference type="KEGG" id="cpat:CLPA_c34270"/>
<dbReference type="eggNOG" id="COG0673">
    <property type="taxonomic scope" value="Bacteria"/>
</dbReference>
<dbReference type="Gene3D" id="3.40.50.720">
    <property type="entry name" value="NAD(P)-binding Rossmann-like Domain"/>
    <property type="match status" value="1"/>
</dbReference>
<dbReference type="PANTHER" id="PTHR22604">
    <property type="entry name" value="OXIDOREDUCTASES"/>
    <property type="match status" value="1"/>
</dbReference>
<dbReference type="EC" id="1.3.1.20" evidence="6"/>
<feature type="domain" description="GFO/IDH/MocA-like oxidoreductase" evidence="4">
    <location>
        <begin position="130"/>
        <end position="247"/>
    </location>
</feature>
<evidence type="ECO:0000313" key="7">
    <source>
        <dbReference type="Proteomes" id="UP000028042"/>
    </source>
</evidence>
<reference evidence="6 7" key="3">
    <citation type="journal article" name="Genome Announc.">
        <title>Improved Draft Genome Sequence of Clostridium pasteurianum Strain ATCC 6013 (DSM 525) Using a Hybrid Next-Generation Sequencing Approach.</title>
        <authorList>
            <person name="Pyne M.E."/>
            <person name="Utturkar S."/>
            <person name="Brown S.D."/>
            <person name="Moo-Young M."/>
            <person name="Chung D.A."/>
            <person name="Chou C.P."/>
        </authorList>
    </citation>
    <scope>NUCLEOTIDE SEQUENCE [LARGE SCALE GENOMIC DNA]</scope>
    <source>
        <strain evidence="6 7">ATCC 6013</strain>
    </source>
</reference>
<dbReference type="InterPro" id="IPR000683">
    <property type="entry name" value="Gfo/Idh/MocA-like_OxRdtase_N"/>
</dbReference>
<sequence>MKKYNWAILGAGSIAREMALALKEVNGEIYAVGNRTLEKAQKFAEEFHALKVYVDCDKMIEDPKVDIIYISTPHNLHYEFLLKAVKNGKHVLCEKAITVNAKQLDEIVAIAKEKNLVVAEAMTIYHMPIYKKLKEIVDSGAIGKVKMVQVNFGSCKEYDVKNRFFSKELAGGALLDIGVYATSFARYFMKSKPNVVLTTAKYFETGVDEQSGIIMKNDCDQMAVMALTMRAKQPKRGVVAGELGYIEVNNYPRADKATITYTEDGRTEEIKLGETSKALNYEVEDIQEYITNKTGKKQLQLSIDVTYLLSEVRNQWGFVYPFE</sequence>
<dbReference type="InterPro" id="IPR055170">
    <property type="entry name" value="GFO_IDH_MocA-like_dom"/>
</dbReference>
<dbReference type="GO" id="GO:0000166">
    <property type="term" value="F:nucleotide binding"/>
    <property type="evidence" value="ECO:0007669"/>
    <property type="project" value="InterPro"/>
</dbReference>
<evidence type="ECO:0000256" key="1">
    <source>
        <dbReference type="ARBA" id="ARBA00010928"/>
    </source>
</evidence>
<reference evidence="6" key="2">
    <citation type="submission" date="2015-10" db="EMBL/GenBank/DDBJ databases">
        <title>Improved Draft Genome Sequence of Clostridium pasteurianum Strain ATCC 6013 (DSM 525) Using a Hybrid Next-Generation Sequencing Approach.</title>
        <authorList>
            <person name="Pyne M.E."/>
            <person name="Utturkar S.M."/>
            <person name="Brown S.D."/>
            <person name="Moo-Young M."/>
            <person name="Chung D.A."/>
            <person name="Chou P.C."/>
        </authorList>
    </citation>
    <scope>NUCLEOTIDE SEQUENCE</scope>
    <source>
        <strain evidence="6">ATCC 6013</strain>
    </source>
</reference>
<feature type="domain" description="Gfo/Idh/MocA-like oxidoreductase N-terminal" evidence="3">
    <location>
        <begin position="5"/>
        <end position="119"/>
    </location>
</feature>
<accession>A0A0H3JAF1</accession>
<reference evidence="5 8" key="1">
    <citation type="journal article" date="2015" name="Genome Announc.">
        <title>Complete Genome Sequence of the Nitrogen-Fixing and Solvent-Producing Clostridium pasteurianum DSM 525.</title>
        <authorList>
            <person name="Poehlein A."/>
            <person name="Grosse-Honebrink A."/>
            <person name="Zhang Y."/>
            <person name="Minton N.P."/>
            <person name="Daniel R."/>
        </authorList>
    </citation>
    <scope>NUCLEOTIDE SEQUENCE [LARGE SCALE GENOMIC DNA]</scope>
    <source>
        <strain evidence="5">DSM 525</strain>
        <strain evidence="8">DSM 525 / ATCC 6013</strain>
    </source>
</reference>
<dbReference type="Pfam" id="PF01408">
    <property type="entry name" value="GFO_IDH_MocA"/>
    <property type="match status" value="1"/>
</dbReference>
<dbReference type="GO" id="GO:0047115">
    <property type="term" value="F:trans-1,2-dihydrobenzene-1,2-diol dehydrogenase activity"/>
    <property type="evidence" value="ECO:0007669"/>
    <property type="project" value="UniProtKB-EC"/>
</dbReference>
<dbReference type="RefSeq" id="WP_003446365.1">
    <property type="nucleotide sequence ID" value="NZ_ANZB01000011.1"/>
</dbReference>
<evidence type="ECO:0000259" key="3">
    <source>
        <dbReference type="Pfam" id="PF01408"/>
    </source>
</evidence>
<evidence type="ECO:0000259" key="4">
    <source>
        <dbReference type="Pfam" id="PF22725"/>
    </source>
</evidence>
<organism evidence="5 8">
    <name type="scientific">Clostridium pasteurianum DSM 525 = ATCC 6013</name>
    <dbReference type="NCBI Taxonomy" id="1262449"/>
    <lineage>
        <taxon>Bacteria</taxon>
        <taxon>Bacillati</taxon>
        <taxon>Bacillota</taxon>
        <taxon>Clostridia</taxon>
        <taxon>Eubacteriales</taxon>
        <taxon>Clostridiaceae</taxon>
        <taxon>Clostridium</taxon>
    </lineage>
</organism>
<name>A0A0H3JAF1_CLOPA</name>
<dbReference type="KEGG" id="cpae:CPAST_c34270"/>
<dbReference type="Pfam" id="PF22725">
    <property type="entry name" value="GFO_IDH_MocA_C3"/>
    <property type="match status" value="1"/>
</dbReference>
<keyword evidence="2 6" id="KW-0560">Oxidoreductase</keyword>
<evidence type="ECO:0000256" key="2">
    <source>
        <dbReference type="ARBA" id="ARBA00023002"/>
    </source>
</evidence>
<dbReference type="GeneID" id="93075529"/>
<evidence type="ECO:0000313" key="6">
    <source>
        <dbReference type="EMBL" id="KRU14494.1"/>
    </source>
</evidence>
<gene>
    <name evidence="5" type="ORF">CLPA_c34270</name>
    <name evidence="6" type="ORF">CP6013_03753</name>
</gene>
<dbReference type="AlphaFoldDB" id="A0A0H3JAF1"/>